<feature type="transmembrane region" description="Helical" evidence="1">
    <location>
        <begin position="223"/>
        <end position="243"/>
    </location>
</feature>
<feature type="transmembrane region" description="Helical" evidence="1">
    <location>
        <begin position="302"/>
        <end position="319"/>
    </location>
</feature>
<dbReference type="Proteomes" id="UP000321534">
    <property type="component" value="Unassembled WGS sequence"/>
</dbReference>
<dbReference type="AlphaFoldDB" id="A0A512D5Y0"/>
<reference evidence="2 3" key="1">
    <citation type="submission" date="2019-07" db="EMBL/GenBank/DDBJ databases">
        <title>Whole genome shotgun sequence of Terrabacter aerolatus NBRC 106305.</title>
        <authorList>
            <person name="Hosoyama A."/>
            <person name="Uohara A."/>
            <person name="Ohji S."/>
            <person name="Ichikawa N."/>
        </authorList>
    </citation>
    <scope>NUCLEOTIDE SEQUENCE [LARGE SCALE GENOMIC DNA]</scope>
    <source>
        <strain evidence="2 3">NBRC 106305</strain>
    </source>
</reference>
<evidence type="ECO:0000256" key="1">
    <source>
        <dbReference type="SAM" id="Phobius"/>
    </source>
</evidence>
<feature type="transmembrane region" description="Helical" evidence="1">
    <location>
        <begin position="255"/>
        <end position="282"/>
    </location>
</feature>
<keyword evidence="1" id="KW-0812">Transmembrane</keyword>
<evidence type="ECO:0000313" key="3">
    <source>
        <dbReference type="Proteomes" id="UP000321534"/>
    </source>
</evidence>
<keyword evidence="1" id="KW-1133">Transmembrane helix</keyword>
<feature type="transmembrane region" description="Helical" evidence="1">
    <location>
        <begin position="90"/>
        <end position="110"/>
    </location>
</feature>
<sequence length="430" mass="44475">MAATSVLGSDALWLSALGDAISAARRIPAGVPFAAAPSGDWVNTTALGQVVFSALHLGGSVGVVAAHVVAVTWALWLLMVSGHRRGAQPIGLVSALLLILAGGVAPLFIARAQLLSLVPYAALLVLLRREHDRPSRLIWAVIPLIAVWGNLHGAVLVGVAVLGCYLALSRLRIDPWTSLGVGIASLVATCLNPGLALAPRYYLGVFGGAATSDESGMWSHLTLTNPLDLLLLVAAICLAFMAFRRRQPVWEYAAALGLGGATMLAARNGIWLLLFVCVPAALAMTRTHDVPAAPAPTSRLPRAATSAACAGVVVALLALRAPTFQSVDANASRLVEATRGHIVLVAEPLAESMAAAGATVWLSNPLDAFDHADQTAYLAFMAGDATGGSRAFGQADVVVAVPGSPQARAALARGFTVRQEVGSYVLLRRG</sequence>
<organism evidence="2 3">
    <name type="scientific">Terrabacter aerolatus</name>
    <dbReference type="NCBI Taxonomy" id="422442"/>
    <lineage>
        <taxon>Bacteria</taxon>
        <taxon>Bacillati</taxon>
        <taxon>Actinomycetota</taxon>
        <taxon>Actinomycetes</taxon>
        <taxon>Micrococcales</taxon>
        <taxon>Intrasporangiaceae</taxon>
        <taxon>Terrabacter</taxon>
    </lineage>
</organism>
<evidence type="ECO:0000313" key="2">
    <source>
        <dbReference type="EMBL" id="GEO31875.1"/>
    </source>
</evidence>
<feature type="transmembrane region" description="Helical" evidence="1">
    <location>
        <begin position="50"/>
        <end position="78"/>
    </location>
</feature>
<evidence type="ECO:0008006" key="4">
    <source>
        <dbReference type="Google" id="ProtNLM"/>
    </source>
</evidence>
<feature type="transmembrane region" description="Helical" evidence="1">
    <location>
        <begin position="180"/>
        <end position="203"/>
    </location>
</feature>
<feature type="transmembrane region" description="Helical" evidence="1">
    <location>
        <begin position="137"/>
        <end position="168"/>
    </location>
</feature>
<protein>
    <recommendedName>
        <fullName evidence="4">Glycosyltransferase RgtA/B/C/D-like domain-containing protein</fullName>
    </recommendedName>
</protein>
<keyword evidence="1" id="KW-0472">Membrane</keyword>
<name>A0A512D5Y0_9MICO</name>
<comment type="caution">
    <text evidence="2">The sequence shown here is derived from an EMBL/GenBank/DDBJ whole genome shotgun (WGS) entry which is preliminary data.</text>
</comment>
<accession>A0A512D5Y0</accession>
<gene>
    <name evidence="2" type="ORF">TAE01_36850</name>
</gene>
<proteinExistence type="predicted"/>
<dbReference type="EMBL" id="BJYX01000029">
    <property type="protein sequence ID" value="GEO31875.1"/>
    <property type="molecule type" value="Genomic_DNA"/>
</dbReference>
<keyword evidence="3" id="KW-1185">Reference proteome</keyword>